<feature type="compositionally biased region" description="Basic and acidic residues" evidence="1">
    <location>
        <begin position="69"/>
        <end position="90"/>
    </location>
</feature>
<feature type="compositionally biased region" description="Polar residues" evidence="1">
    <location>
        <begin position="59"/>
        <end position="68"/>
    </location>
</feature>
<feature type="region of interest" description="Disordered" evidence="1">
    <location>
        <begin position="229"/>
        <end position="249"/>
    </location>
</feature>
<gene>
    <name evidence="3" type="primary">LOC103507446</name>
</gene>
<keyword evidence="2" id="KW-1185">Reference proteome</keyword>
<feature type="region of interest" description="Disordered" evidence="1">
    <location>
        <begin position="54"/>
        <end position="95"/>
    </location>
</feature>
<proteinExistence type="predicted"/>
<dbReference type="AlphaFoldDB" id="A0A3Q0ITW8"/>
<feature type="compositionally biased region" description="Basic and acidic residues" evidence="1">
    <location>
        <begin position="233"/>
        <end position="249"/>
    </location>
</feature>
<organism evidence="2 3">
    <name type="scientific">Diaphorina citri</name>
    <name type="common">Asian citrus psyllid</name>
    <dbReference type="NCBI Taxonomy" id="121845"/>
    <lineage>
        <taxon>Eukaryota</taxon>
        <taxon>Metazoa</taxon>
        <taxon>Ecdysozoa</taxon>
        <taxon>Arthropoda</taxon>
        <taxon>Hexapoda</taxon>
        <taxon>Insecta</taxon>
        <taxon>Pterygota</taxon>
        <taxon>Neoptera</taxon>
        <taxon>Paraneoptera</taxon>
        <taxon>Hemiptera</taxon>
        <taxon>Sternorrhyncha</taxon>
        <taxon>Psylloidea</taxon>
        <taxon>Psyllidae</taxon>
        <taxon>Diaphorininae</taxon>
        <taxon>Diaphorina</taxon>
    </lineage>
</organism>
<evidence type="ECO:0000313" key="3">
    <source>
        <dbReference type="RefSeq" id="XP_026678103.1"/>
    </source>
</evidence>
<accession>A0A3Q0ITW8</accession>
<feature type="region of interest" description="Disordered" evidence="1">
    <location>
        <begin position="114"/>
        <end position="141"/>
    </location>
</feature>
<evidence type="ECO:0000256" key="1">
    <source>
        <dbReference type="SAM" id="MobiDB-lite"/>
    </source>
</evidence>
<feature type="compositionally biased region" description="Basic and acidic residues" evidence="1">
    <location>
        <begin position="116"/>
        <end position="137"/>
    </location>
</feature>
<sequence length="249" mass="28208">MINYKLNVDRSHCAKCGKTMHRRFKTLEAHGKVIVMDPDDKVTRAVQGKESLTIEDVTLETTTEAGNENESKETDDSVDEKTAEPDRTETDIPISTLILTPSKSYALVTKLNLQEEETKSNDDTGEKKPTDEKDNKDNQSSFYIVPTNEIEATVVETSDHSKYTEVSAIGMKRLFNEDSNSGIENKMPDNSNEQNEMLENQNEILEAQRCENVSEADMASRADMKDMQSMMEDLDKGEDQMKDRVDTKY</sequence>
<dbReference type="PaxDb" id="121845-A0A3Q0ITW8"/>
<dbReference type="KEGG" id="dci:103507446"/>
<name>A0A3Q0ITW8_DIACI</name>
<protein>
    <submittedName>
        <fullName evidence="3">Uncharacterized protein LOC103507446</fullName>
    </submittedName>
</protein>
<dbReference type="RefSeq" id="XP_026678103.1">
    <property type="nucleotide sequence ID" value="XM_026822302.1"/>
</dbReference>
<evidence type="ECO:0000313" key="2">
    <source>
        <dbReference type="Proteomes" id="UP000079169"/>
    </source>
</evidence>
<dbReference type="GeneID" id="103507446"/>
<reference evidence="3" key="1">
    <citation type="submission" date="2025-08" db="UniProtKB">
        <authorList>
            <consortium name="RefSeq"/>
        </authorList>
    </citation>
    <scope>IDENTIFICATION</scope>
</reference>
<dbReference type="Proteomes" id="UP000079169">
    <property type="component" value="Unplaced"/>
</dbReference>